<keyword evidence="14" id="KW-1185">Reference proteome</keyword>
<keyword evidence="10" id="KW-0966">Cell projection</keyword>
<dbReference type="EMBL" id="CAKXAJ010025465">
    <property type="protein sequence ID" value="CAH2239918.1"/>
    <property type="molecule type" value="Genomic_DNA"/>
</dbReference>
<keyword evidence="6 12" id="KW-1133">Transmembrane helix</keyword>
<evidence type="ECO:0000256" key="5">
    <source>
        <dbReference type="ARBA" id="ARBA00022692"/>
    </source>
</evidence>
<dbReference type="GO" id="GO:0035869">
    <property type="term" value="C:ciliary transition zone"/>
    <property type="evidence" value="ECO:0007669"/>
    <property type="project" value="TreeGrafter"/>
</dbReference>
<evidence type="ECO:0000256" key="12">
    <source>
        <dbReference type="SAM" id="Phobius"/>
    </source>
</evidence>
<dbReference type="Proteomes" id="UP000838756">
    <property type="component" value="Unassembled WGS sequence"/>
</dbReference>
<comment type="subcellular location">
    <subcellularLocation>
        <location evidence="1">Cell projection</location>
        <location evidence="1">Cilium membrane</location>
        <topology evidence="1">Multi-pass membrane protein</topology>
    </subcellularLocation>
</comment>
<proteinExistence type="inferred from homology"/>
<evidence type="ECO:0000256" key="4">
    <source>
        <dbReference type="ARBA" id="ARBA00022475"/>
    </source>
</evidence>
<keyword evidence="5 12" id="KW-0812">Transmembrane</keyword>
<dbReference type="PANTHER" id="PTHR14605">
    <property type="entry name" value="CHST5 PROTEIN"/>
    <property type="match status" value="1"/>
</dbReference>
<evidence type="ECO:0000256" key="2">
    <source>
        <dbReference type="ARBA" id="ARBA00009082"/>
    </source>
</evidence>
<evidence type="ECO:0000256" key="10">
    <source>
        <dbReference type="ARBA" id="ARBA00023273"/>
    </source>
</evidence>
<sequence length="308" mass="35951">MALYKTFSYSVEVQYKSRLLSKATLFTLSTTLLTIILPFIVAYRSRGFWLKSSYFYEHPLVHTTYDYLLIAETDDPGVNIICGDTSALDGDRAGDEENCVEVQIQEDDMNQDGKNDVLKFHAHLIVPKNRMISSIILILGIDFKICNVCPLQMQSLAVVTKEFNGQPNAFKSYGQLQIRQMKHLSCLQNILDTSYNSSLFNHEGYSTKNIVDFILEEYLRREVTTLVNPTYSRTQNGRTGTMDLNIILQISEMEFRYTPSLLQELKWAWPQYLSLLLIIYWLFERIRKFVFSNRLLMAWEIIPWRKRD</sequence>
<feature type="transmembrane region" description="Helical" evidence="12">
    <location>
        <begin position="267"/>
        <end position="283"/>
    </location>
</feature>
<keyword evidence="4" id="KW-1003">Cell membrane</keyword>
<keyword evidence="8 12" id="KW-0472">Membrane</keyword>
<name>A0A8S4RTN0_9NEOP</name>
<evidence type="ECO:0000256" key="1">
    <source>
        <dbReference type="ARBA" id="ARBA00004272"/>
    </source>
</evidence>
<evidence type="ECO:0000256" key="9">
    <source>
        <dbReference type="ARBA" id="ARBA00023180"/>
    </source>
</evidence>
<feature type="transmembrane region" description="Helical" evidence="12">
    <location>
        <begin position="23"/>
        <end position="43"/>
    </location>
</feature>
<gene>
    <name evidence="13" type="primary">jg2653</name>
    <name evidence="13" type="ORF">PAEG_LOCUS16554</name>
</gene>
<comment type="function">
    <text evidence="11">Transmembrane component of the tectonic-like complex, a complex localized at the transition zone of primary cilia and acting as a barrier that prevents diffusion of transmembrane proteins between the cilia and plasma membranes. Required for ciliogenesis and sonic hedgehog/SHH signaling.</text>
</comment>
<dbReference type="AlphaFoldDB" id="A0A8S4RTN0"/>
<dbReference type="GO" id="GO:0060170">
    <property type="term" value="C:ciliary membrane"/>
    <property type="evidence" value="ECO:0007669"/>
    <property type="project" value="UniProtKB-SubCell"/>
</dbReference>
<evidence type="ECO:0000256" key="3">
    <source>
        <dbReference type="ARBA" id="ARBA00015087"/>
    </source>
</evidence>
<comment type="similarity">
    <text evidence="2">Belongs to the TMEM231 family.</text>
</comment>
<dbReference type="PANTHER" id="PTHR14605:SF1">
    <property type="entry name" value="TRANSMEMBRANE PROTEIN 231"/>
    <property type="match status" value="1"/>
</dbReference>
<dbReference type="GO" id="GO:0060271">
    <property type="term" value="P:cilium assembly"/>
    <property type="evidence" value="ECO:0007669"/>
    <property type="project" value="TreeGrafter"/>
</dbReference>
<protein>
    <recommendedName>
        <fullName evidence="3">Transmembrane protein 231</fullName>
    </recommendedName>
</protein>
<dbReference type="GO" id="GO:0032880">
    <property type="term" value="P:regulation of protein localization"/>
    <property type="evidence" value="ECO:0007669"/>
    <property type="project" value="TreeGrafter"/>
</dbReference>
<accession>A0A8S4RTN0</accession>
<evidence type="ECO:0000256" key="8">
    <source>
        <dbReference type="ARBA" id="ARBA00023136"/>
    </source>
</evidence>
<reference evidence="13" key="1">
    <citation type="submission" date="2022-03" db="EMBL/GenBank/DDBJ databases">
        <authorList>
            <person name="Lindestad O."/>
        </authorList>
    </citation>
    <scope>NUCLEOTIDE SEQUENCE</scope>
</reference>
<evidence type="ECO:0000256" key="6">
    <source>
        <dbReference type="ARBA" id="ARBA00022989"/>
    </source>
</evidence>
<dbReference type="OrthoDB" id="426438at2759"/>
<evidence type="ECO:0000313" key="13">
    <source>
        <dbReference type="EMBL" id="CAH2239918.1"/>
    </source>
</evidence>
<evidence type="ECO:0000313" key="14">
    <source>
        <dbReference type="Proteomes" id="UP000838756"/>
    </source>
</evidence>
<evidence type="ECO:0000256" key="7">
    <source>
        <dbReference type="ARBA" id="ARBA00023069"/>
    </source>
</evidence>
<organism evidence="13 14">
    <name type="scientific">Pararge aegeria aegeria</name>
    <dbReference type="NCBI Taxonomy" id="348720"/>
    <lineage>
        <taxon>Eukaryota</taxon>
        <taxon>Metazoa</taxon>
        <taxon>Ecdysozoa</taxon>
        <taxon>Arthropoda</taxon>
        <taxon>Hexapoda</taxon>
        <taxon>Insecta</taxon>
        <taxon>Pterygota</taxon>
        <taxon>Neoptera</taxon>
        <taxon>Endopterygota</taxon>
        <taxon>Lepidoptera</taxon>
        <taxon>Glossata</taxon>
        <taxon>Ditrysia</taxon>
        <taxon>Papilionoidea</taxon>
        <taxon>Nymphalidae</taxon>
        <taxon>Satyrinae</taxon>
        <taxon>Satyrini</taxon>
        <taxon>Parargina</taxon>
        <taxon>Pararge</taxon>
    </lineage>
</organism>
<dbReference type="Pfam" id="PF10149">
    <property type="entry name" value="TM231"/>
    <property type="match status" value="1"/>
</dbReference>
<keyword evidence="9" id="KW-0325">Glycoprotein</keyword>
<evidence type="ECO:0000256" key="11">
    <source>
        <dbReference type="ARBA" id="ARBA00024803"/>
    </source>
</evidence>
<keyword evidence="7" id="KW-0969">Cilium</keyword>
<dbReference type="InterPro" id="IPR019306">
    <property type="entry name" value="TMEM231"/>
</dbReference>
<comment type="caution">
    <text evidence="13">The sequence shown here is derived from an EMBL/GenBank/DDBJ whole genome shotgun (WGS) entry which is preliminary data.</text>
</comment>